<evidence type="ECO:0000313" key="3">
    <source>
        <dbReference type="EMBL" id="KAL0063034.1"/>
    </source>
</evidence>
<gene>
    <name evidence="3" type="ORF">AAF712_010058</name>
</gene>
<dbReference type="EMBL" id="JBBXMP010000089">
    <property type="protein sequence ID" value="KAL0063034.1"/>
    <property type="molecule type" value="Genomic_DNA"/>
</dbReference>
<name>A0ABR2ZPC9_9AGAR</name>
<feature type="transmembrane region" description="Helical" evidence="2">
    <location>
        <begin position="279"/>
        <end position="306"/>
    </location>
</feature>
<protein>
    <submittedName>
        <fullName evidence="3">Uncharacterized protein</fullName>
    </submittedName>
</protein>
<keyword evidence="4" id="KW-1185">Reference proteome</keyword>
<evidence type="ECO:0000256" key="1">
    <source>
        <dbReference type="SAM" id="MobiDB-lite"/>
    </source>
</evidence>
<dbReference type="Proteomes" id="UP001437256">
    <property type="component" value="Unassembled WGS sequence"/>
</dbReference>
<reference evidence="3 4" key="1">
    <citation type="submission" date="2024-05" db="EMBL/GenBank/DDBJ databases">
        <title>A draft genome resource for the thread blight pathogen Marasmius tenuissimus strain MS-2.</title>
        <authorList>
            <person name="Yulfo-Soto G.E."/>
            <person name="Baruah I.K."/>
            <person name="Amoako-Attah I."/>
            <person name="Bukari Y."/>
            <person name="Meinhardt L.W."/>
            <person name="Bailey B.A."/>
            <person name="Cohen S.P."/>
        </authorList>
    </citation>
    <scope>NUCLEOTIDE SEQUENCE [LARGE SCALE GENOMIC DNA]</scope>
    <source>
        <strain evidence="3 4">MS-2</strain>
    </source>
</reference>
<evidence type="ECO:0000256" key="2">
    <source>
        <dbReference type="SAM" id="Phobius"/>
    </source>
</evidence>
<organism evidence="3 4">
    <name type="scientific">Marasmius tenuissimus</name>
    <dbReference type="NCBI Taxonomy" id="585030"/>
    <lineage>
        <taxon>Eukaryota</taxon>
        <taxon>Fungi</taxon>
        <taxon>Dikarya</taxon>
        <taxon>Basidiomycota</taxon>
        <taxon>Agaricomycotina</taxon>
        <taxon>Agaricomycetes</taxon>
        <taxon>Agaricomycetidae</taxon>
        <taxon>Agaricales</taxon>
        <taxon>Marasmiineae</taxon>
        <taxon>Marasmiaceae</taxon>
        <taxon>Marasmius</taxon>
    </lineage>
</organism>
<evidence type="ECO:0000313" key="4">
    <source>
        <dbReference type="Proteomes" id="UP001437256"/>
    </source>
</evidence>
<feature type="transmembrane region" description="Helical" evidence="2">
    <location>
        <begin position="155"/>
        <end position="178"/>
    </location>
</feature>
<feature type="compositionally biased region" description="Polar residues" evidence="1">
    <location>
        <begin position="779"/>
        <end position="789"/>
    </location>
</feature>
<comment type="caution">
    <text evidence="3">The sequence shown here is derived from an EMBL/GenBank/DDBJ whole genome shotgun (WGS) entry which is preliminary data.</text>
</comment>
<sequence length="844" mass="94175">MSHPEQSTFGDTISRGIQDVAALLPLLGTDQCERHVGAALEKGYIYAAATPLSIFGSLGIVKTSFATFLACTTKVFYGGKWFHHAGFGTTASVTSMVTIASGTKLYGAEVKFQELLKEQHLDDPGLIDDVDWFGWEKRTIESGENSSPRTKWFSFSWTFALVSGSALSAAISLSPYMYLNQNRWGLPLSWIFPVFRSFGSMLCVTSVQLALQHRIHRIVKSSLLLMKARKDYPLSYEDADKDMNLVMEARLNSLRSELKGDCHENGSAEKRELRRRVEVLLSVDFMLLIHQVLILAGMMMTIAGYVGCFNLVSESNAKHGPYVWLGMEAFLSVLRMVLWGGNPSWAQGDTGLEMKLSLVSAQSKGDSAPDVTSLPEGQVSVFPLITTPHLLSRLSSSKSGVPRQSFVAVSLEDFLAAATPYVGHLRRLELDGISLFLAIVPDIDEHAKRKFLCLTARRNDSEWASISVFVGKNDAEHTVYSSRSRGLRGAHSRSIQLTLEELIVTNSPGSAAYIDNRIFHLVMQYSYTLFRRLFVRNPFSSIQTLWTLTLPTSSSPESTVPCNVLLTRYDEKYINTRQVKGEPMEPGSLLPDPSDNKSCYLVKYGALFASALLEIHLCVENHRFALSMGLSEAAARPLAWEWIRTMGERILLEKRESRKRSGDRLTDSIDVEDSWDLLSRELRSLRQIRADSVLFKSWEGLMDAIFRKSGREIPNANELLELRPFAVLPDLTARLQPLLVNFSDGTHTQAYLGIIDYVRSPIDHPDEFKESTESKYYGHSNTFGPNLPSSLHRAPKYARGPSEQTLVNEPNTPTEEVSPFKSSPRNELENADVGVDETRIIAAA</sequence>
<keyword evidence="2" id="KW-0472">Membrane</keyword>
<keyword evidence="2" id="KW-1133">Transmembrane helix</keyword>
<accession>A0ABR2ZPC9</accession>
<feature type="transmembrane region" description="Helical" evidence="2">
    <location>
        <begin position="190"/>
        <end position="211"/>
    </location>
</feature>
<feature type="region of interest" description="Disordered" evidence="1">
    <location>
        <begin position="775"/>
        <end position="837"/>
    </location>
</feature>
<feature type="compositionally biased region" description="Polar residues" evidence="1">
    <location>
        <begin position="802"/>
        <end position="825"/>
    </location>
</feature>
<proteinExistence type="predicted"/>
<keyword evidence="2" id="KW-0812">Transmembrane</keyword>